<proteinExistence type="predicted"/>
<name>A0A2V3VNZ4_9BACI</name>
<dbReference type="AlphaFoldDB" id="A0A2V3VNZ4"/>
<evidence type="ECO:0000313" key="1">
    <source>
        <dbReference type="EMBL" id="PXW83536.1"/>
    </source>
</evidence>
<reference evidence="1 2" key="1">
    <citation type="submission" date="2018-05" db="EMBL/GenBank/DDBJ databases">
        <title>Genomic Encyclopedia of Type Strains, Phase IV (KMG-IV): sequencing the most valuable type-strain genomes for metagenomic binning, comparative biology and taxonomic classification.</title>
        <authorList>
            <person name="Goeker M."/>
        </authorList>
    </citation>
    <scope>NUCLEOTIDE SEQUENCE [LARGE SCALE GENOMIC DNA]</scope>
    <source>
        <strain evidence="1 2">DSM 28556</strain>
    </source>
</reference>
<comment type="caution">
    <text evidence="1">The sequence shown here is derived from an EMBL/GenBank/DDBJ whole genome shotgun (WGS) entry which is preliminary data.</text>
</comment>
<sequence length="69" mass="7750">MAIIDVKAAKKWNQVPKDLQRKIIENVFCSDCFVTTIVDYSLRDDPHGVLLEGKCKSCGKAVARLVEEI</sequence>
<keyword evidence="2" id="KW-1185">Reference proteome</keyword>
<organism evidence="1 2">
    <name type="scientific">Pseudogracilibacillus auburnensis</name>
    <dbReference type="NCBI Taxonomy" id="1494959"/>
    <lineage>
        <taxon>Bacteria</taxon>
        <taxon>Bacillati</taxon>
        <taxon>Bacillota</taxon>
        <taxon>Bacilli</taxon>
        <taxon>Bacillales</taxon>
        <taxon>Bacillaceae</taxon>
        <taxon>Pseudogracilibacillus</taxon>
    </lineage>
</organism>
<accession>A0A2V3VNZ4</accession>
<dbReference type="OrthoDB" id="2647637at2"/>
<gene>
    <name evidence="1" type="ORF">DFR56_1154</name>
</gene>
<dbReference type="Proteomes" id="UP000247978">
    <property type="component" value="Unassembled WGS sequence"/>
</dbReference>
<protein>
    <submittedName>
        <fullName evidence="1">Uncharacterized protein</fullName>
    </submittedName>
</protein>
<dbReference type="EMBL" id="QJJQ01000015">
    <property type="protein sequence ID" value="PXW83536.1"/>
    <property type="molecule type" value="Genomic_DNA"/>
</dbReference>
<evidence type="ECO:0000313" key="2">
    <source>
        <dbReference type="Proteomes" id="UP000247978"/>
    </source>
</evidence>
<dbReference type="RefSeq" id="WP_110396734.1">
    <property type="nucleotide sequence ID" value="NZ_JADIJL010000044.1"/>
</dbReference>